<dbReference type="EMBL" id="BGPR01041708">
    <property type="protein sequence ID" value="GBO18041.1"/>
    <property type="molecule type" value="Genomic_DNA"/>
</dbReference>
<proteinExistence type="predicted"/>
<dbReference type="AlphaFoldDB" id="A0A4Y2V0J6"/>
<reference evidence="1 2" key="1">
    <citation type="journal article" date="2019" name="Sci. Rep.">
        <title>Orb-weaving spider Araneus ventricosus genome elucidates the spidroin gene catalogue.</title>
        <authorList>
            <person name="Kono N."/>
            <person name="Nakamura H."/>
            <person name="Ohtoshi R."/>
            <person name="Moran D.A.P."/>
            <person name="Shinohara A."/>
            <person name="Yoshida Y."/>
            <person name="Fujiwara M."/>
            <person name="Mori M."/>
            <person name="Tomita M."/>
            <person name="Arakawa K."/>
        </authorList>
    </citation>
    <scope>NUCLEOTIDE SEQUENCE [LARGE SCALE GENOMIC DNA]</scope>
</reference>
<sequence>MKPGKEAKLFFTRKLQKELSITQTILPLHAFSGCDITPAIYRKKQSTIVTLFKNQLSQMKNAADIFSNPSSTLSAISQACEKMFLAVCKAHADEHNLNNLRYAAFLKSATKNKADLSSIPPTKGAAE</sequence>
<protein>
    <submittedName>
        <fullName evidence="1">Uncharacterized protein</fullName>
    </submittedName>
</protein>
<dbReference type="Proteomes" id="UP000499080">
    <property type="component" value="Unassembled WGS sequence"/>
</dbReference>
<evidence type="ECO:0000313" key="2">
    <source>
        <dbReference type="Proteomes" id="UP000499080"/>
    </source>
</evidence>
<name>A0A4Y2V0J6_ARAVE</name>
<evidence type="ECO:0000313" key="1">
    <source>
        <dbReference type="EMBL" id="GBO18041.1"/>
    </source>
</evidence>
<comment type="caution">
    <text evidence="1">The sequence shown here is derived from an EMBL/GenBank/DDBJ whole genome shotgun (WGS) entry which is preliminary data.</text>
</comment>
<gene>
    <name evidence="1" type="ORF">AVEN_44793_1</name>
</gene>
<dbReference type="OrthoDB" id="6781249at2759"/>
<dbReference type="PROSITE" id="PS51257">
    <property type="entry name" value="PROKAR_LIPOPROTEIN"/>
    <property type="match status" value="1"/>
</dbReference>
<organism evidence="1 2">
    <name type="scientific">Araneus ventricosus</name>
    <name type="common">Orbweaver spider</name>
    <name type="synonym">Epeira ventricosa</name>
    <dbReference type="NCBI Taxonomy" id="182803"/>
    <lineage>
        <taxon>Eukaryota</taxon>
        <taxon>Metazoa</taxon>
        <taxon>Ecdysozoa</taxon>
        <taxon>Arthropoda</taxon>
        <taxon>Chelicerata</taxon>
        <taxon>Arachnida</taxon>
        <taxon>Araneae</taxon>
        <taxon>Araneomorphae</taxon>
        <taxon>Entelegynae</taxon>
        <taxon>Araneoidea</taxon>
        <taxon>Araneidae</taxon>
        <taxon>Araneus</taxon>
    </lineage>
</organism>
<keyword evidence="2" id="KW-1185">Reference proteome</keyword>
<accession>A0A4Y2V0J6</accession>